<comment type="caution">
    <text evidence="9">Lacks conserved residue(s) required for the propagation of feature annotation.</text>
</comment>
<comment type="catalytic activity">
    <reaction evidence="9">
        <text>D-ribose + ATP = D-ribose 5-phosphate + ADP + H(+)</text>
        <dbReference type="Rhea" id="RHEA:13697"/>
        <dbReference type="ChEBI" id="CHEBI:15378"/>
        <dbReference type="ChEBI" id="CHEBI:30616"/>
        <dbReference type="ChEBI" id="CHEBI:47013"/>
        <dbReference type="ChEBI" id="CHEBI:78346"/>
        <dbReference type="ChEBI" id="CHEBI:456216"/>
        <dbReference type="EC" id="2.7.1.15"/>
    </reaction>
</comment>
<dbReference type="GO" id="GO:0005737">
    <property type="term" value="C:cytoplasm"/>
    <property type="evidence" value="ECO:0007669"/>
    <property type="project" value="UniProtKB-SubCell"/>
</dbReference>
<dbReference type="InterPro" id="IPR011611">
    <property type="entry name" value="PfkB_dom"/>
</dbReference>
<reference evidence="11 12" key="1">
    <citation type="journal article" date="2015" name="Fungal Genet. Biol.">
        <title>Evolution of novel wood decay mechanisms in Agaricales revealed by the genome sequences of Fistulina hepatica and Cylindrobasidium torrendii.</title>
        <authorList>
            <person name="Floudas D."/>
            <person name="Held B.W."/>
            <person name="Riley R."/>
            <person name="Nagy L.G."/>
            <person name="Koehler G."/>
            <person name="Ransdell A.S."/>
            <person name="Younus H."/>
            <person name="Chow J."/>
            <person name="Chiniquy J."/>
            <person name="Lipzen A."/>
            <person name="Tritt A."/>
            <person name="Sun H."/>
            <person name="Haridas S."/>
            <person name="LaButti K."/>
            <person name="Ohm R.A."/>
            <person name="Kues U."/>
            <person name="Blanchette R.A."/>
            <person name="Grigoriev I.V."/>
            <person name="Minto R.E."/>
            <person name="Hibbett D.S."/>
        </authorList>
    </citation>
    <scope>NUCLEOTIDE SEQUENCE [LARGE SCALE GENOMIC DNA]</scope>
    <source>
        <strain evidence="11 12">FP15055 ss-10</strain>
    </source>
</reference>
<evidence type="ECO:0000256" key="9">
    <source>
        <dbReference type="HAMAP-Rule" id="MF_03215"/>
    </source>
</evidence>
<dbReference type="SUPFAM" id="SSF53613">
    <property type="entry name" value="Ribokinase-like"/>
    <property type="match status" value="1"/>
</dbReference>
<feature type="binding site" evidence="9">
    <location>
        <position position="316"/>
    </location>
    <ligand>
        <name>K(+)</name>
        <dbReference type="ChEBI" id="CHEBI:29103"/>
    </ligand>
</feature>
<gene>
    <name evidence="11" type="ORF">CYLTODRAFT_427648</name>
</gene>
<comment type="function">
    <text evidence="9">Catalyzes the phosphorylation of ribose at O-5 in a reaction requiring ATP and magnesium. The resulting D-ribose-5-phosphate can then be used either for sythesis of nucleotides, histidine, and tryptophan, or as a component of the pentose phosphate pathway.</text>
</comment>
<dbReference type="GO" id="GO:0005634">
    <property type="term" value="C:nucleus"/>
    <property type="evidence" value="ECO:0007669"/>
    <property type="project" value="UniProtKB-SubCell"/>
</dbReference>
<keyword evidence="5 9" id="KW-0067">ATP-binding</keyword>
<comment type="cofactor">
    <cofactor evidence="9">
        <name>Mg(2+)</name>
        <dbReference type="ChEBI" id="CHEBI:18420"/>
    </cofactor>
    <text evidence="9">Requires a divalent cation, most likely magnesium in vivo, as an electrophilic catalyst to aid phosphoryl group transfer. It is the chelate of the metal and the nucleotide that is the actual substrate.</text>
</comment>
<evidence type="ECO:0000256" key="2">
    <source>
        <dbReference type="ARBA" id="ARBA00022723"/>
    </source>
</evidence>
<evidence type="ECO:0000313" key="12">
    <source>
        <dbReference type="Proteomes" id="UP000054007"/>
    </source>
</evidence>
<sequence>MPNRCLVRGSINIDEFFHVHDIVRPGETISSSGLEKRAGGKGANQAVAVARAGAAVDLVAAVGNDGLWVRELLMRSQVNVDSVAVVDDSTGRAIIQLSQEGENSIILFKGANYSAVHKENPPTMHPEVTHILLQNEIPFADTLAQLESSSHPSLPRPIATIFNPSPMPTAEELRILPWKNLTWLVVNEGEAEDLSAALTFDSSIVRPPPNDAPYASMSAYPVVMRLAQCIPTTNIVCTLGGAGVLAHVPALEGAPVYLPAAVLEAVRDTTGAGDCFTGYMVDGLMKLGEAALTRESLTAILKRSVQAAGMCVERRGAMESIPAGHEVDARLALR</sequence>
<evidence type="ECO:0000256" key="4">
    <source>
        <dbReference type="ARBA" id="ARBA00022777"/>
    </source>
</evidence>
<dbReference type="PANTHER" id="PTHR10584">
    <property type="entry name" value="SUGAR KINASE"/>
    <property type="match status" value="1"/>
</dbReference>
<protein>
    <recommendedName>
        <fullName evidence="9">Ribokinase</fullName>
        <shortName evidence="9">RK</shortName>
        <ecNumber evidence="9">2.7.1.15</ecNumber>
    </recommendedName>
</protein>
<keyword evidence="8 9" id="KW-0119">Carbohydrate metabolism</keyword>
<evidence type="ECO:0000256" key="6">
    <source>
        <dbReference type="ARBA" id="ARBA00022842"/>
    </source>
</evidence>
<dbReference type="AlphaFoldDB" id="A0A0D7AS82"/>
<evidence type="ECO:0000256" key="5">
    <source>
        <dbReference type="ARBA" id="ARBA00022840"/>
    </source>
</evidence>
<dbReference type="GO" id="GO:0019303">
    <property type="term" value="P:D-ribose catabolic process"/>
    <property type="evidence" value="ECO:0007669"/>
    <property type="project" value="UniProtKB-UniRule"/>
</dbReference>
<dbReference type="Gene3D" id="3.40.1190.20">
    <property type="match status" value="1"/>
</dbReference>
<feature type="binding site" evidence="9">
    <location>
        <position position="187"/>
    </location>
    <ligand>
        <name>ATP</name>
        <dbReference type="ChEBI" id="CHEBI:30616"/>
    </ligand>
</feature>
<comment type="pathway">
    <text evidence="9">Carbohydrate metabolism; D-ribose degradation; D-ribose 5-phosphate from beta-D-ribopyranose: step 2/2.</text>
</comment>
<dbReference type="InterPro" id="IPR029056">
    <property type="entry name" value="Ribokinase-like"/>
</dbReference>
<feature type="binding site" evidence="9">
    <location>
        <position position="320"/>
    </location>
    <ligand>
        <name>K(+)</name>
        <dbReference type="ChEBI" id="CHEBI:29103"/>
    </ligand>
</feature>
<feature type="active site" description="Proton acceptor" evidence="9">
    <location>
        <position position="274"/>
    </location>
</feature>
<feature type="binding site" evidence="9">
    <location>
        <position position="274"/>
    </location>
    <ligand>
        <name>substrate</name>
    </ligand>
</feature>
<evidence type="ECO:0000259" key="10">
    <source>
        <dbReference type="Pfam" id="PF00294"/>
    </source>
</evidence>
<comment type="subunit">
    <text evidence="9">Homodimer.</text>
</comment>
<comment type="subcellular location">
    <subcellularLocation>
        <location evidence="9">Cytoplasm</location>
    </subcellularLocation>
    <subcellularLocation>
        <location evidence="9">Nucleus</location>
    </subcellularLocation>
</comment>
<evidence type="ECO:0000256" key="7">
    <source>
        <dbReference type="ARBA" id="ARBA00022958"/>
    </source>
</evidence>
<feature type="binding site" evidence="9">
    <location>
        <begin position="12"/>
        <end position="14"/>
    </location>
    <ligand>
        <name>substrate</name>
    </ligand>
</feature>
<keyword evidence="12" id="KW-1185">Reference proteome</keyword>
<dbReference type="OrthoDB" id="415590at2759"/>
<feature type="binding site" evidence="9">
    <location>
        <position position="314"/>
    </location>
    <ligand>
        <name>K(+)</name>
        <dbReference type="ChEBI" id="CHEBI:29103"/>
    </ligand>
</feature>
<dbReference type="Proteomes" id="UP000054007">
    <property type="component" value="Unassembled WGS sequence"/>
</dbReference>
<dbReference type="InterPro" id="IPR011877">
    <property type="entry name" value="Ribokinase"/>
</dbReference>
<dbReference type="InterPro" id="IPR002139">
    <property type="entry name" value="Ribo/fructo_kinase"/>
</dbReference>
<comment type="activity regulation">
    <text evidence="9">Activated by a monovalent cation that binds near, but not in, the active site. The most likely occupant of the site in vivo is potassium. Ion binding induces a conformational change that may alter substrate affinity.</text>
</comment>
<feature type="binding site" evidence="9">
    <location>
        <position position="136"/>
    </location>
    <ligand>
        <name>substrate</name>
    </ligand>
</feature>
<accession>A0A0D7AS82</accession>
<evidence type="ECO:0000256" key="1">
    <source>
        <dbReference type="ARBA" id="ARBA00022679"/>
    </source>
</evidence>
<keyword evidence="9" id="KW-0539">Nucleus</keyword>
<dbReference type="HAMAP" id="MF_01987">
    <property type="entry name" value="Ribokinase"/>
    <property type="match status" value="1"/>
</dbReference>
<dbReference type="STRING" id="1314674.A0A0D7AS82"/>
<proteinExistence type="inferred from homology"/>
<keyword evidence="3 9" id="KW-0547">Nucleotide-binding</keyword>
<dbReference type="GO" id="GO:0046872">
    <property type="term" value="F:metal ion binding"/>
    <property type="evidence" value="ECO:0007669"/>
    <property type="project" value="UniProtKB-KW"/>
</dbReference>
<dbReference type="PANTHER" id="PTHR10584:SF166">
    <property type="entry name" value="RIBOKINASE"/>
    <property type="match status" value="1"/>
</dbReference>
<feature type="binding site" evidence="9">
    <location>
        <position position="311"/>
    </location>
    <ligand>
        <name>K(+)</name>
        <dbReference type="ChEBI" id="CHEBI:29103"/>
    </ligand>
</feature>
<evidence type="ECO:0000313" key="11">
    <source>
        <dbReference type="EMBL" id="KIY61198.1"/>
    </source>
</evidence>
<dbReference type="Pfam" id="PF00294">
    <property type="entry name" value="PfkB"/>
    <property type="match status" value="1"/>
</dbReference>
<dbReference type="EMBL" id="KN881015">
    <property type="protein sequence ID" value="KIY61198.1"/>
    <property type="molecule type" value="Genomic_DNA"/>
</dbReference>
<organism evidence="11 12">
    <name type="scientific">Cylindrobasidium torrendii FP15055 ss-10</name>
    <dbReference type="NCBI Taxonomy" id="1314674"/>
    <lineage>
        <taxon>Eukaryota</taxon>
        <taxon>Fungi</taxon>
        <taxon>Dikarya</taxon>
        <taxon>Basidiomycota</taxon>
        <taxon>Agaricomycotina</taxon>
        <taxon>Agaricomycetes</taxon>
        <taxon>Agaricomycetidae</taxon>
        <taxon>Agaricales</taxon>
        <taxon>Marasmiineae</taxon>
        <taxon>Physalacriaceae</taxon>
        <taxon>Cylindrobasidium</taxon>
    </lineage>
</organism>
<keyword evidence="6 9" id="KW-0460">Magnesium</keyword>
<name>A0A0D7AS82_9AGAR</name>
<feature type="binding site" evidence="9">
    <location>
        <begin position="273"/>
        <end position="274"/>
    </location>
    <ligand>
        <name>ATP</name>
        <dbReference type="ChEBI" id="CHEBI:30616"/>
    </ligand>
</feature>
<feature type="binding site" evidence="9">
    <location>
        <position position="270"/>
    </location>
    <ligand>
        <name>K(+)</name>
        <dbReference type="ChEBI" id="CHEBI:29103"/>
    </ligand>
</feature>
<dbReference type="PRINTS" id="PR00990">
    <property type="entry name" value="RIBOKINASE"/>
</dbReference>
<keyword evidence="9" id="KW-0963">Cytoplasm</keyword>
<feature type="binding site" evidence="9">
    <location>
        <begin position="40"/>
        <end position="44"/>
    </location>
    <ligand>
        <name>substrate</name>
    </ligand>
</feature>
<keyword evidence="2 9" id="KW-0479">Metal-binding</keyword>
<dbReference type="EC" id="2.7.1.15" evidence="9"/>
<keyword evidence="4 9" id="KW-0418">Kinase</keyword>
<dbReference type="GO" id="GO:0004747">
    <property type="term" value="F:ribokinase activity"/>
    <property type="evidence" value="ECO:0007669"/>
    <property type="project" value="UniProtKB-UniRule"/>
</dbReference>
<evidence type="ECO:0000256" key="3">
    <source>
        <dbReference type="ARBA" id="ARBA00022741"/>
    </source>
</evidence>
<feature type="binding site" evidence="9">
    <location>
        <position position="268"/>
    </location>
    <ligand>
        <name>K(+)</name>
        <dbReference type="ChEBI" id="CHEBI:29103"/>
    </ligand>
</feature>
<keyword evidence="1 9" id="KW-0808">Transferase</keyword>
<feature type="binding site" evidence="9">
    <location>
        <begin position="238"/>
        <end position="243"/>
    </location>
    <ligand>
        <name>ATP</name>
        <dbReference type="ChEBI" id="CHEBI:30616"/>
    </ligand>
</feature>
<comment type="similarity">
    <text evidence="9">Belongs to the carbohydrate kinase PfkB family. Ribokinase subfamily.</text>
</comment>
<dbReference type="GO" id="GO:0005524">
    <property type="term" value="F:ATP binding"/>
    <property type="evidence" value="ECO:0007669"/>
    <property type="project" value="UniProtKB-UniRule"/>
</dbReference>
<feature type="domain" description="Carbohydrate kinase PfkB" evidence="10">
    <location>
        <begin position="5"/>
        <end position="322"/>
    </location>
</feature>
<keyword evidence="7 9" id="KW-0630">Potassium</keyword>
<evidence type="ECO:0000256" key="8">
    <source>
        <dbReference type="ARBA" id="ARBA00023277"/>
    </source>
</evidence>
<dbReference type="UniPathway" id="UPA00916">
    <property type="reaction ID" value="UER00889"/>
</dbReference>